<evidence type="ECO:0000256" key="2">
    <source>
        <dbReference type="ARBA" id="ARBA00022448"/>
    </source>
</evidence>
<dbReference type="InterPro" id="IPR014743">
    <property type="entry name" value="Cl-channel_core"/>
</dbReference>
<dbReference type="PANTHER" id="PTHR43427:SF6">
    <property type="entry name" value="CHLORIDE CHANNEL PROTEIN CLC-E"/>
    <property type="match status" value="1"/>
</dbReference>
<dbReference type="AlphaFoldDB" id="A0A1M5JFB4"/>
<evidence type="ECO:0000256" key="4">
    <source>
        <dbReference type="ARBA" id="ARBA00022989"/>
    </source>
</evidence>
<gene>
    <name evidence="11" type="ORF">SAMN05444388_102495</name>
</gene>
<evidence type="ECO:0000256" key="5">
    <source>
        <dbReference type="ARBA" id="ARBA00023065"/>
    </source>
</evidence>
<dbReference type="RefSeq" id="WP_012026885.1">
    <property type="nucleotide sequence ID" value="NZ_CP158862.1"/>
</dbReference>
<feature type="transmembrane region" description="Helical" evidence="10">
    <location>
        <begin position="259"/>
        <end position="277"/>
    </location>
</feature>
<keyword evidence="2" id="KW-0813">Transport</keyword>
<keyword evidence="8" id="KW-0868">Chloride</keyword>
<dbReference type="Pfam" id="PF00654">
    <property type="entry name" value="Voltage_CLC"/>
    <property type="match status" value="1"/>
</dbReference>
<evidence type="ECO:0000256" key="6">
    <source>
        <dbReference type="ARBA" id="ARBA00023136"/>
    </source>
</evidence>
<keyword evidence="7" id="KW-0869">Chloride channel</keyword>
<dbReference type="GO" id="GO:0034707">
    <property type="term" value="C:chloride channel complex"/>
    <property type="evidence" value="ECO:0007669"/>
    <property type="project" value="UniProtKB-KW"/>
</dbReference>
<proteinExistence type="predicted"/>
<accession>A0A1M5JFB4</accession>
<dbReference type="InterPro" id="IPR050368">
    <property type="entry name" value="ClC-type_chloride_channel"/>
</dbReference>
<keyword evidence="5" id="KW-0406">Ion transport</keyword>
<dbReference type="Gene3D" id="1.10.3080.10">
    <property type="entry name" value="Clc chloride channel"/>
    <property type="match status" value="1"/>
</dbReference>
<feature type="transmembrane region" description="Helical" evidence="10">
    <location>
        <begin position="156"/>
        <end position="180"/>
    </location>
</feature>
<name>A0A1M5JFB4_FLAJO</name>
<evidence type="ECO:0000256" key="1">
    <source>
        <dbReference type="ARBA" id="ARBA00004141"/>
    </source>
</evidence>
<dbReference type="CDD" id="cd00400">
    <property type="entry name" value="Voltage_gated_ClC"/>
    <property type="match status" value="1"/>
</dbReference>
<evidence type="ECO:0000313" key="12">
    <source>
        <dbReference type="Proteomes" id="UP000184112"/>
    </source>
</evidence>
<evidence type="ECO:0000256" key="3">
    <source>
        <dbReference type="ARBA" id="ARBA00022692"/>
    </source>
</evidence>
<dbReference type="SUPFAM" id="SSF81340">
    <property type="entry name" value="Clc chloride channel"/>
    <property type="match status" value="1"/>
</dbReference>
<dbReference type="InterPro" id="IPR001807">
    <property type="entry name" value="ClC"/>
</dbReference>
<reference evidence="11 12" key="1">
    <citation type="submission" date="2016-11" db="EMBL/GenBank/DDBJ databases">
        <authorList>
            <person name="Jaros S."/>
            <person name="Januszkiewicz K."/>
            <person name="Wedrychowicz H."/>
        </authorList>
    </citation>
    <scope>NUCLEOTIDE SEQUENCE [LARGE SCALE GENOMIC DNA]</scope>
    <source>
        <strain evidence="11 12">DSM 6792</strain>
    </source>
</reference>
<dbReference type="GO" id="GO:0005254">
    <property type="term" value="F:chloride channel activity"/>
    <property type="evidence" value="ECO:0007669"/>
    <property type="project" value="UniProtKB-KW"/>
</dbReference>
<dbReference type="EMBL" id="FQWH01000002">
    <property type="protein sequence ID" value="SHG38969.1"/>
    <property type="molecule type" value="Genomic_DNA"/>
</dbReference>
<feature type="transmembrane region" description="Helical" evidence="10">
    <location>
        <begin position="297"/>
        <end position="317"/>
    </location>
</feature>
<comment type="subcellular location">
    <subcellularLocation>
        <location evidence="1">Membrane</location>
        <topology evidence="1">Multi-pass membrane protein</topology>
    </subcellularLocation>
</comment>
<organism evidence="11 12">
    <name type="scientific">Flavobacterium johnsoniae</name>
    <name type="common">Cytophaga johnsonae</name>
    <dbReference type="NCBI Taxonomy" id="986"/>
    <lineage>
        <taxon>Bacteria</taxon>
        <taxon>Pseudomonadati</taxon>
        <taxon>Bacteroidota</taxon>
        <taxon>Flavobacteriia</taxon>
        <taxon>Flavobacteriales</taxon>
        <taxon>Flavobacteriaceae</taxon>
        <taxon>Flavobacterium</taxon>
    </lineage>
</organism>
<dbReference type="Proteomes" id="UP000184112">
    <property type="component" value="Unassembled WGS sequence"/>
</dbReference>
<feature type="transmembrane region" description="Helical" evidence="10">
    <location>
        <begin position="187"/>
        <end position="206"/>
    </location>
</feature>
<keyword evidence="3 10" id="KW-0812">Transmembrane</keyword>
<evidence type="ECO:0000313" key="11">
    <source>
        <dbReference type="EMBL" id="SHG38969.1"/>
    </source>
</evidence>
<sequence length="426" mass="46753">MNKTAQIKKNHQFIKFRKLVIVSILIGFLSAFLGISLKKITEYYEEIFFHEVSVHPVFYIIFPVFGLSIIYFLRQYLFKKKENKGIKEVFESTASKSKNLPSYKIPSHFINGLLTVIFGGSTGIEVSTVVATATIGSVAHEKENVFRQYKTELICAGVAAGVTALFSSPIAGVLFAFEVISRKVTRAFVISNLIAVSIAFGLLTILKEEPLFAVSIVSWQLKAIPYFILLGILAGMNSVYLTKCVLFFKSQFGKIDTHYYKIIIGSAVLSISLFFFPQLYGEGYHAIKGIFGTSSQLPLTITLALTFIAILILKPIVTSITLASGGDGGVFAPSLFIGAFLGLLLASVLNSFFHVNVIPVNFMILGMAAVLSASIHAPFTAIFLVCGLTNDYTLFLPILAVCLISKYTAKTIYPYTVYSYAPSLTK</sequence>
<evidence type="ECO:0000256" key="7">
    <source>
        <dbReference type="ARBA" id="ARBA00023173"/>
    </source>
</evidence>
<feature type="transmembrane region" description="Helical" evidence="10">
    <location>
        <begin position="20"/>
        <end position="37"/>
    </location>
</feature>
<feature type="transmembrane region" description="Helical" evidence="10">
    <location>
        <begin position="392"/>
        <end position="409"/>
    </location>
</feature>
<protein>
    <submittedName>
        <fullName evidence="11">Chloride channel protein, CIC family</fullName>
    </submittedName>
</protein>
<feature type="transmembrane region" description="Helical" evidence="10">
    <location>
        <begin position="226"/>
        <end position="247"/>
    </location>
</feature>
<feature type="transmembrane region" description="Helical" evidence="10">
    <location>
        <begin position="329"/>
        <end position="350"/>
    </location>
</feature>
<feature type="transmembrane region" description="Helical" evidence="10">
    <location>
        <begin position="113"/>
        <end position="136"/>
    </location>
</feature>
<keyword evidence="4 10" id="KW-1133">Transmembrane helix</keyword>
<dbReference type="PANTHER" id="PTHR43427">
    <property type="entry name" value="CHLORIDE CHANNEL PROTEIN CLC-E"/>
    <property type="match status" value="1"/>
</dbReference>
<dbReference type="OMA" id="FTRVGHD"/>
<evidence type="ECO:0000256" key="9">
    <source>
        <dbReference type="ARBA" id="ARBA00023303"/>
    </source>
</evidence>
<dbReference type="GeneID" id="31767855"/>
<feature type="transmembrane region" description="Helical" evidence="10">
    <location>
        <begin position="362"/>
        <end position="385"/>
    </location>
</feature>
<feature type="transmembrane region" description="Helical" evidence="10">
    <location>
        <begin position="57"/>
        <end position="77"/>
    </location>
</feature>
<dbReference type="PRINTS" id="PR00762">
    <property type="entry name" value="CLCHANNEL"/>
</dbReference>
<keyword evidence="9" id="KW-0407">Ion channel</keyword>
<evidence type="ECO:0000256" key="10">
    <source>
        <dbReference type="SAM" id="Phobius"/>
    </source>
</evidence>
<keyword evidence="6 10" id="KW-0472">Membrane</keyword>
<evidence type="ECO:0000256" key="8">
    <source>
        <dbReference type="ARBA" id="ARBA00023214"/>
    </source>
</evidence>